<dbReference type="AlphaFoldDB" id="A0A810N7D2"/>
<gene>
    <name evidence="3" type="ORF">Prubr_61880</name>
</gene>
<organism evidence="3 4">
    <name type="scientific">Polymorphospora rubra</name>
    <dbReference type="NCBI Taxonomy" id="338584"/>
    <lineage>
        <taxon>Bacteria</taxon>
        <taxon>Bacillati</taxon>
        <taxon>Actinomycetota</taxon>
        <taxon>Actinomycetes</taxon>
        <taxon>Micromonosporales</taxon>
        <taxon>Micromonosporaceae</taxon>
        <taxon>Polymorphospora</taxon>
    </lineage>
</organism>
<dbReference type="CDD" id="cd16936">
    <property type="entry name" value="HATPase_RsbW-like"/>
    <property type="match status" value="1"/>
</dbReference>
<dbReference type="RefSeq" id="WP_212818308.1">
    <property type="nucleotide sequence ID" value="NZ_AP023359.1"/>
</dbReference>
<sequence>MNATACTVGRDFATGISTVTVSGQLDESALVSLIAALRRALLDAPLAVVVDLHAARIVRATALRTLIEVAAPGRTSTPLLLCAEPASATGRIVYRMLGRLFDICPAVPDAVAVVTRRPTPVGRRHRLLPAHPSSAALARRTVSAACQDWQCDDLADDAVVITSELVSNAIEHAGTELDLTVYRVDGTVWLGVRDRDPRAPHMPPPDSFPDGRAWRGRGLAIVNVLARDWGFAEADDGKTVWAAVGPKPAPRPPSEP</sequence>
<dbReference type="GO" id="GO:0004674">
    <property type="term" value="F:protein serine/threonine kinase activity"/>
    <property type="evidence" value="ECO:0007669"/>
    <property type="project" value="UniProtKB-KW"/>
</dbReference>
<reference evidence="3" key="1">
    <citation type="submission" date="2020-08" db="EMBL/GenBank/DDBJ databases">
        <title>Whole genome shotgun sequence of Polymorphospora rubra NBRC 101157.</title>
        <authorList>
            <person name="Komaki H."/>
            <person name="Tamura T."/>
        </authorList>
    </citation>
    <scope>NUCLEOTIDE SEQUENCE</scope>
    <source>
        <strain evidence="3">NBRC 101157</strain>
    </source>
</reference>
<proteinExistence type="predicted"/>
<evidence type="ECO:0000256" key="1">
    <source>
        <dbReference type="ARBA" id="ARBA00022527"/>
    </source>
</evidence>
<keyword evidence="1" id="KW-0808">Transferase</keyword>
<dbReference type="InterPro" id="IPR050267">
    <property type="entry name" value="Anti-sigma-factor_SerPK"/>
</dbReference>
<evidence type="ECO:0000313" key="3">
    <source>
        <dbReference type="EMBL" id="BCJ69167.1"/>
    </source>
</evidence>
<name>A0A810N7D2_9ACTN</name>
<dbReference type="InterPro" id="IPR003594">
    <property type="entry name" value="HATPase_dom"/>
</dbReference>
<evidence type="ECO:0000259" key="2">
    <source>
        <dbReference type="Pfam" id="PF13581"/>
    </source>
</evidence>
<dbReference type="KEGG" id="pry:Prubr_61880"/>
<dbReference type="EMBL" id="AP023359">
    <property type="protein sequence ID" value="BCJ69167.1"/>
    <property type="molecule type" value="Genomic_DNA"/>
</dbReference>
<dbReference type="PANTHER" id="PTHR35526:SF3">
    <property type="entry name" value="ANTI-SIGMA-F FACTOR RSBW"/>
    <property type="match status" value="1"/>
</dbReference>
<dbReference type="Pfam" id="PF13581">
    <property type="entry name" value="HATPase_c_2"/>
    <property type="match status" value="1"/>
</dbReference>
<dbReference type="Gene3D" id="3.30.565.10">
    <property type="entry name" value="Histidine kinase-like ATPase, C-terminal domain"/>
    <property type="match status" value="1"/>
</dbReference>
<dbReference type="SUPFAM" id="SSF55874">
    <property type="entry name" value="ATPase domain of HSP90 chaperone/DNA topoisomerase II/histidine kinase"/>
    <property type="match status" value="1"/>
</dbReference>
<dbReference type="PANTHER" id="PTHR35526">
    <property type="entry name" value="ANTI-SIGMA-F FACTOR RSBW-RELATED"/>
    <property type="match status" value="1"/>
</dbReference>
<keyword evidence="1" id="KW-0418">Kinase</keyword>
<dbReference type="Proteomes" id="UP000680866">
    <property type="component" value="Chromosome"/>
</dbReference>
<keyword evidence="4" id="KW-1185">Reference proteome</keyword>
<dbReference type="InterPro" id="IPR036513">
    <property type="entry name" value="STAS_dom_sf"/>
</dbReference>
<accession>A0A810N7D2</accession>
<dbReference type="Gene3D" id="3.30.750.24">
    <property type="entry name" value="STAS domain"/>
    <property type="match status" value="1"/>
</dbReference>
<evidence type="ECO:0000313" key="4">
    <source>
        <dbReference type="Proteomes" id="UP000680866"/>
    </source>
</evidence>
<dbReference type="SUPFAM" id="SSF52091">
    <property type="entry name" value="SpoIIaa-like"/>
    <property type="match status" value="1"/>
</dbReference>
<protein>
    <recommendedName>
        <fullName evidence="2">Histidine kinase/HSP90-like ATPase domain-containing protein</fullName>
    </recommendedName>
</protein>
<dbReference type="InterPro" id="IPR036890">
    <property type="entry name" value="HATPase_C_sf"/>
</dbReference>
<keyword evidence="1" id="KW-0723">Serine/threonine-protein kinase</keyword>
<feature type="domain" description="Histidine kinase/HSP90-like ATPase" evidence="2">
    <location>
        <begin position="128"/>
        <end position="242"/>
    </location>
</feature>